<keyword evidence="12" id="KW-1185">Reference proteome</keyword>
<dbReference type="SMART" id="SM00179">
    <property type="entry name" value="EGF_CA"/>
    <property type="match status" value="6"/>
</dbReference>
<dbReference type="FunFam" id="2.10.25.10:FF:000136">
    <property type="entry name" value="Neurogenic locus notch 1"/>
    <property type="match status" value="1"/>
</dbReference>
<dbReference type="Pfam" id="PF00008">
    <property type="entry name" value="EGF"/>
    <property type="match status" value="2"/>
</dbReference>
<keyword evidence="8" id="KW-0325">Glycoprotein</keyword>
<dbReference type="InterPro" id="IPR001881">
    <property type="entry name" value="EGF-like_Ca-bd_dom"/>
</dbReference>
<feature type="domain" description="EGF-like" evidence="10">
    <location>
        <begin position="247"/>
        <end position="286"/>
    </location>
</feature>
<dbReference type="InterPro" id="IPR051355">
    <property type="entry name" value="Notch/Slit_guidance"/>
</dbReference>
<dbReference type="PANTHER" id="PTHR45836:SF23">
    <property type="entry name" value="NEUROGENIC LOCUS NOTCH HOMOLOG PROTEIN 1"/>
    <property type="match status" value="1"/>
</dbReference>
<dbReference type="Gene3D" id="2.10.25.10">
    <property type="entry name" value="Laminin"/>
    <property type="match status" value="6"/>
</dbReference>
<keyword evidence="3 9" id="KW-0245">EGF-like domain</keyword>
<evidence type="ECO:0000256" key="5">
    <source>
        <dbReference type="ARBA" id="ARBA00022737"/>
    </source>
</evidence>
<name>A0A5B7ECS5_PORTR</name>
<dbReference type="PROSITE" id="PS01186">
    <property type="entry name" value="EGF_2"/>
    <property type="match status" value="3"/>
</dbReference>
<dbReference type="GO" id="GO:0048608">
    <property type="term" value="P:reproductive structure development"/>
    <property type="evidence" value="ECO:0007669"/>
    <property type="project" value="UniProtKB-ARBA"/>
</dbReference>
<evidence type="ECO:0000256" key="7">
    <source>
        <dbReference type="ARBA" id="ARBA00023170"/>
    </source>
</evidence>
<evidence type="ECO:0000256" key="9">
    <source>
        <dbReference type="PROSITE-ProRule" id="PRU00076"/>
    </source>
</evidence>
<proteinExistence type="inferred from homology"/>
<gene>
    <name evidence="11" type="primary">N_0</name>
    <name evidence="11" type="ORF">E2C01_025262</name>
</gene>
<accession>A0A5B7ECS5</accession>
<dbReference type="InterPro" id="IPR018097">
    <property type="entry name" value="EGF_Ca-bd_CS"/>
</dbReference>
<dbReference type="GO" id="GO:0009986">
    <property type="term" value="C:cell surface"/>
    <property type="evidence" value="ECO:0007669"/>
    <property type="project" value="UniProtKB-ARBA"/>
</dbReference>
<dbReference type="PROSITE" id="PS01187">
    <property type="entry name" value="EGF_CA"/>
    <property type="match status" value="2"/>
</dbReference>
<evidence type="ECO:0000256" key="8">
    <source>
        <dbReference type="ARBA" id="ARBA00023180"/>
    </source>
</evidence>
<dbReference type="OrthoDB" id="283575at2759"/>
<dbReference type="FunFam" id="2.10.25.10:FF:000060">
    <property type="entry name" value="Neurogenic locus notch protein 1"/>
    <property type="match status" value="1"/>
</dbReference>
<keyword evidence="4" id="KW-0732">Signal</keyword>
<keyword evidence="7" id="KW-0675">Receptor</keyword>
<dbReference type="PROSITE" id="PS51257">
    <property type="entry name" value="PROKAR_LIPOPROTEIN"/>
    <property type="match status" value="1"/>
</dbReference>
<dbReference type="InterPro" id="IPR000742">
    <property type="entry name" value="EGF"/>
</dbReference>
<feature type="domain" description="EGF-like" evidence="10">
    <location>
        <begin position="53"/>
        <end position="89"/>
    </location>
</feature>
<feature type="domain" description="EGF-like" evidence="10">
    <location>
        <begin position="168"/>
        <end position="206"/>
    </location>
</feature>
<protein>
    <submittedName>
        <fullName evidence="11">Neurogenic locus Notch protein</fullName>
    </submittedName>
</protein>
<dbReference type="SUPFAM" id="SSF57196">
    <property type="entry name" value="EGF/Laminin"/>
    <property type="match status" value="3"/>
</dbReference>
<dbReference type="GO" id="GO:0007548">
    <property type="term" value="P:sex differentiation"/>
    <property type="evidence" value="ECO:0007669"/>
    <property type="project" value="UniProtKB-ARBA"/>
</dbReference>
<reference evidence="11 12" key="1">
    <citation type="submission" date="2019-05" db="EMBL/GenBank/DDBJ databases">
        <title>Another draft genome of Portunus trituberculatus and its Hox gene families provides insights of decapod evolution.</title>
        <authorList>
            <person name="Jeong J.-H."/>
            <person name="Song I."/>
            <person name="Kim S."/>
            <person name="Choi T."/>
            <person name="Kim D."/>
            <person name="Ryu S."/>
            <person name="Kim W."/>
        </authorList>
    </citation>
    <scope>NUCLEOTIDE SEQUENCE [LARGE SCALE GENOMIC DNA]</scope>
    <source>
        <tissue evidence="11">Muscle</tissue>
    </source>
</reference>
<keyword evidence="6 9" id="KW-1015">Disulfide bond</keyword>
<dbReference type="InterPro" id="IPR013032">
    <property type="entry name" value="EGF-like_CS"/>
</dbReference>
<dbReference type="GO" id="GO:0048568">
    <property type="term" value="P:embryonic organ development"/>
    <property type="evidence" value="ECO:0007669"/>
    <property type="project" value="UniProtKB-ARBA"/>
</dbReference>
<evidence type="ECO:0000256" key="6">
    <source>
        <dbReference type="ARBA" id="ARBA00023157"/>
    </source>
</evidence>
<dbReference type="InterPro" id="IPR009030">
    <property type="entry name" value="Growth_fac_rcpt_cys_sf"/>
</dbReference>
<feature type="disulfide bond" evidence="9">
    <location>
        <begin position="157"/>
        <end position="166"/>
    </location>
</feature>
<feature type="disulfide bond" evidence="9">
    <location>
        <begin position="196"/>
        <end position="205"/>
    </location>
</feature>
<feature type="domain" description="EGF-like" evidence="10">
    <location>
        <begin position="91"/>
        <end position="129"/>
    </location>
</feature>
<feature type="domain" description="EGF-like" evidence="10">
    <location>
        <begin position="208"/>
        <end position="245"/>
    </location>
</feature>
<evidence type="ECO:0000313" key="12">
    <source>
        <dbReference type="Proteomes" id="UP000324222"/>
    </source>
</evidence>
<evidence type="ECO:0000256" key="1">
    <source>
        <dbReference type="ARBA" id="ARBA00005847"/>
    </source>
</evidence>
<dbReference type="Pfam" id="PF12661">
    <property type="entry name" value="hEGF"/>
    <property type="match status" value="2"/>
</dbReference>
<organism evidence="11 12">
    <name type="scientific">Portunus trituberculatus</name>
    <name type="common">Swimming crab</name>
    <name type="synonym">Neptunus trituberculatus</name>
    <dbReference type="NCBI Taxonomy" id="210409"/>
    <lineage>
        <taxon>Eukaryota</taxon>
        <taxon>Metazoa</taxon>
        <taxon>Ecdysozoa</taxon>
        <taxon>Arthropoda</taxon>
        <taxon>Crustacea</taxon>
        <taxon>Multicrustacea</taxon>
        <taxon>Malacostraca</taxon>
        <taxon>Eumalacostraca</taxon>
        <taxon>Eucarida</taxon>
        <taxon>Decapoda</taxon>
        <taxon>Pleocyemata</taxon>
        <taxon>Brachyura</taxon>
        <taxon>Eubrachyura</taxon>
        <taxon>Portunoidea</taxon>
        <taxon>Portunidae</taxon>
        <taxon>Portuninae</taxon>
        <taxon>Portunus</taxon>
    </lineage>
</organism>
<feature type="disulfide bond" evidence="9">
    <location>
        <begin position="177"/>
        <end position="194"/>
    </location>
</feature>
<feature type="disulfide bond" evidence="9">
    <location>
        <begin position="119"/>
        <end position="128"/>
    </location>
</feature>
<dbReference type="EMBL" id="VSRR010002536">
    <property type="protein sequence ID" value="MPC31961.1"/>
    <property type="molecule type" value="Genomic_DNA"/>
</dbReference>
<keyword evidence="2" id="KW-0217">Developmental protein</keyword>
<evidence type="ECO:0000259" key="10">
    <source>
        <dbReference type="PROSITE" id="PS50026"/>
    </source>
</evidence>
<dbReference type="Proteomes" id="UP000324222">
    <property type="component" value="Unassembled WGS sequence"/>
</dbReference>
<dbReference type="InterPro" id="IPR000152">
    <property type="entry name" value="EGF-type_Asp/Asn_hydroxyl_site"/>
</dbReference>
<feature type="disulfide bond" evidence="9">
    <location>
        <begin position="79"/>
        <end position="88"/>
    </location>
</feature>
<comment type="similarity">
    <text evidence="1">Belongs to the NOTCH family.</text>
</comment>
<dbReference type="FunFam" id="2.10.25.10:FF:000080">
    <property type="entry name" value="Neurogenic locus notch 1"/>
    <property type="match status" value="1"/>
</dbReference>
<dbReference type="GO" id="GO:0007219">
    <property type="term" value="P:Notch signaling pathway"/>
    <property type="evidence" value="ECO:0007669"/>
    <property type="project" value="TreeGrafter"/>
</dbReference>
<dbReference type="SUPFAM" id="SSF57184">
    <property type="entry name" value="Growth factor receptor domain"/>
    <property type="match status" value="1"/>
</dbReference>
<evidence type="ECO:0000313" key="11">
    <source>
        <dbReference type="EMBL" id="MPC31961.1"/>
    </source>
</evidence>
<evidence type="ECO:0000256" key="2">
    <source>
        <dbReference type="ARBA" id="ARBA00022473"/>
    </source>
</evidence>
<dbReference type="InterPro" id="IPR049883">
    <property type="entry name" value="NOTCH1_EGF-like"/>
</dbReference>
<dbReference type="SMART" id="SM00181">
    <property type="entry name" value="EGF"/>
    <property type="match status" value="6"/>
</dbReference>
<dbReference type="PROSITE" id="PS00022">
    <property type="entry name" value="EGF_1"/>
    <property type="match status" value="5"/>
</dbReference>
<comment type="caution">
    <text evidence="9">Lacks conserved residue(s) required for the propagation of feature annotation.</text>
</comment>
<dbReference type="PANTHER" id="PTHR45836">
    <property type="entry name" value="SLIT HOMOLOG"/>
    <property type="match status" value="1"/>
</dbReference>
<evidence type="ECO:0000256" key="3">
    <source>
        <dbReference type="ARBA" id="ARBA00022536"/>
    </source>
</evidence>
<dbReference type="GO" id="GO:0005509">
    <property type="term" value="F:calcium ion binding"/>
    <property type="evidence" value="ECO:0007669"/>
    <property type="project" value="InterPro"/>
</dbReference>
<dbReference type="PROSITE" id="PS50026">
    <property type="entry name" value="EGF_3"/>
    <property type="match status" value="6"/>
</dbReference>
<feature type="disulfide bond" evidence="9">
    <location>
        <begin position="235"/>
        <end position="244"/>
    </location>
</feature>
<sequence length="309" mass="32993">MTPVRCPSSAIPASFLVPLAAPHPSSLASCSLEYTTNYCHWFAGFRGRNCEININDCERHMCQNGATCVDGVNTYTCACPPTFTGPYCTEDVDECAVRPTICKNGATCTNTVGGFSCICVNGWTGEVCSENIDDCTASACFNGATCIDRVGSYLCQCTPGKTGLLCHLDDACASNPCHRGSLCDTSPTDGGYICTCPPGYKGVDCTEDIDECKEGLPCEHNGTCVNTPGSFRCNCSKGFTGPRCEININECESNPCHNQGTCLDERGAFRCVCMPGRISLYRHSCLACVVTARYCTTNEHGFPMGHASN</sequence>
<dbReference type="GO" id="GO:0022407">
    <property type="term" value="P:regulation of cell-cell adhesion"/>
    <property type="evidence" value="ECO:0007669"/>
    <property type="project" value="UniProtKB-ARBA"/>
</dbReference>
<keyword evidence="5" id="KW-0677">Repeat</keyword>
<dbReference type="AlphaFoldDB" id="A0A5B7ECS5"/>
<dbReference type="GO" id="GO:0043235">
    <property type="term" value="C:receptor complex"/>
    <property type="evidence" value="ECO:0007669"/>
    <property type="project" value="TreeGrafter"/>
</dbReference>
<dbReference type="PROSITE" id="PS00010">
    <property type="entry name" value="ASX_HYDROXYL"/>
    <property type="match status" value="5"/>
</dbReference>
<dbReference type="PRINTS" id="PR00010">
    <property type="entry name" value="EGFBLOOD"/>
</dbReference>
<comment type="caution">
    <text evidence="11">The sequence shown here is derived from an EMBL/GenBank/DDBJ whole genome shotgun (WGS) entry which is preliminary data.</text>
</comment>
<dbReference type="FunFam" id="2.10.25.10:FF:000125">
    <property type="entry name" value="Neurogenic locus notch protein-like"/>
    <property type="match status" value="1"/>
</dbReference>
<dbReference type="GO" id="GO:0007411">
    <property type="term" value="P:axon guidance"/>
    <property type="evidence" value="ECO:0007669"/>
    <property type="project" value="TreeGrafter"/>
</dbReference>
<dbReference type="GO" id="GO:0005886">
    <property type="term" value="C:plasma membrane"/>
    <property type="evidence" value="ECO:0007669"/>
    <property type="project" value="TreeGrafter"/>
</dbReference>
<evidence type="ECO:0000256" key="4">
    <source>
        <dbReference type="ARBA" id="ARBA00022729"/>
    </source>
</evidence>
<dbReference type="FunFam" id="2.10.25.10:FF:000092">
    <property type="entry name" value="Neurogenic locus notch protein 1"/>
    <property type="match status" value="1"/>
</dbReference>
<dbReference type="FunFam" id="2.10.25.10:FF:000031">
    <property type="entry name" value="neurogenic locus notch homolog protein 3"/>
    <property type="match status" value="1"/>
</dbReference>
<feature type="domain" description="EGF-like" evidence="10">
    <location>
        <begin position="131"/>
        <end position="167"/>
    </location>
</feature>
<dbReference type="Pfam" id="PF07645">
    <property type="entry name" value="EGF_CA"/>
    <property type="match status" value="2"/>
</dbReference>
<dbReference type="CDD" id="cd00054">
    <property type="entry name" value="EGF_CA"/>
    <property type="match status" value="6"/>
</dbReference>
<dbReference type="GO" id="GO:0010160">
    <property type="term" value="P:formation of animal organ boundary"/>
    <property type="evidence" value="ECO:0007669"/>
    <property type="project" value="UniProtKB-ARBA"/>
</dbReference>